<proteinExistence type="predicted"/>
<feature type="compositionally biased region" description="Basic residues" evidence="1">
    <location>
        <begin position="104"/>
        <end position="115"/>
    </location>
</feature>
<reference evidence="2 3" key="1">
    <citation type="submission" date="2015-04" db="EMBL/GenBank/DDBJ databases">
        <title>Complete genome sequence of Schizopora paradoxa KUC8140, a cosmopolitan wood degrader in East Asia.</title>
        <authorList>
            <consortium name="DOE Joint Genome Institute"/>
            <person name="Min B."/>
            <person name="Park H."/>
            <person name="Jang Y."/>
            <person name="Kim J.-J."/>
            <person name="Kim K.H."/>
            <person name="Pangilinan J."/>
            <person name="Lipzen A."/>
            <person name="Riley R."/>
            <person name="Grigoriev I.V."/>
            <person name="Spatafora J.W."/>
            <person name="Choi I.-G."/>
        </authorList>
    </citation>
    <scope>NUCLEOTIDE SEQUENCE [LARGE SCALE GENOMIC DNA]</scope>
    <source>
        <strain evidence="2 3">KUC8140</strain>
    </source>
</reference>
<feature type="compositionally biased region" description="Low complexity" evidence="1">
    <location>
        <begin position="28"/>
        <end position="42"/>
    </location>
</feature>
<feature type="region of interest" description="Disordered" evidence="1">
    <location>
        <begin position="319"/>
        <end position="385"/>
    </location>
</feature>
<organism evidence="2 3">
    <name type="scientific">Schizopora paradoxa</name>
    <dbReference type="NCBI Taxonomy" id="27342"/>
    <lineage>
        <taxon>Eukaryota</taxon>
        <taxon>Fungi</taxon>
        <taxon>Dikarya</taxon>
        <taxon>Basidiomycota</taxon>
        <taxon>Agaricomycotina</taxon>
        <taxon>Agaricomycetes</taxon>
        <taxon>Hymenochaetales</taxon>
        <taxon>Schizoporaceae</taxon>
        <taxon>Schizopora</taxon>
    </lineage>
</organism>
<feature type="region of interest" description="Disordered" evidence="1">
    <location>
        <begin position="1"/>
        <end position="115"/>
    </location>
</feature>
<dbReference type="InParanoid" id="A0A0H2RYM5"/>
<feature type="compositionally biased region" description="Polar residues" evidence="1">
    <location>
        <begin position="159"/>
        <end position="170"/>
    </location>
</feature>
<keyword evidence="3" id="KW-1185">Reference proteome</keyword>
<feature type="compositionally biased region" description="Basic and acidic residues" evidence="1">
    <location>
        <begin position="14"/>
        <end position="23"/>
    </location>
</feature>
<dbReference type="EMBL" id="KQ086042">
    <property type="protein sequence ID" value="KLO09871.1"/>
    <property type="molecule type" value="Genomic_DNA"/>
</dbReference>
<accession>A0A0H2RYM5</accession>
<dbReference type="Proteomes" id="UP000053477">
    <property type="component" value="Unassembled WGS sequence"/>
</dbReference>
<feature type="compositionally biased region" description="Basic and acidic residues" evidence="1">
    <location>
        <begin position="212"/>
        <end position="224"/>
    </location>
</feature>
<name>A0A0H2RYM5_9AGAM</name>
<dbReference type="AlphaFoldDB" id="A0A0H2RYM5"/>
<evidence type="ECO:0000256" key="1">
    <source>
        <dbReference type="SAM" id="MobiDB-lite"/>
    </source>
</evidence>
<protein>
    <submittedName>
        <fullName evidence="2">Uncharacterized protein</fullName>
    </submittedName>
</protein>
<evidence type="ECO:0000313" key="2">
    <source>
        <dbReference type="EMBL" id="KLO09871.1"/>
    </source>
</evidence>
<feature type="region of interest" description="Disordered" evidence="1">
    <location>
        <begin position="158"/>
        <end position="267"/>
    </location>
</feature>
<feature type="compositionally biased region" description="Low complexity" evidence="1">
    <location>
        <begin position="348"/>
        <end position="358"/>
    </location>
</feature>
<feature type="compositionally biased region" description="Polar residues" evidence="1">
    <location>
        <begin position="319"/>
        <end position="332"/>
    </location>
</feature>
<sequence length="385" mass="39742">MNEQQRQRQPSKADSSRYEHGDMNVDVAPSSSSYTSSPSKASTSDRLRATSPSPSLSSSSLSPSPTPAPPLALYSESAINMSTGVPPTISGAPLSRSASTTSRAQKRQSLVRRKPVPKLGLEEELALISASASASSLNLLGMGMGAGTASYVLLPAPLPTQSQAPSQMQETLHEEVTGPPRSSSLPQARAVAEPEASPRPSLTMSLESSSEGSERSEGRSRSTDSAESAAESSSSDEEGSSMPTTPLDGRSLSPSLPPKDVKTVNGEEVAAREAALAKLTGACPSSVPALDAEAEHEEEAQIVTIPASLSVPFSVTRSLPATPSTANTTFTPLGTPPAVPARNKKRLSAQMQAQAQLLGKEGKDLPPPPPVPMLPLSVTNSSASS</sequence>
<feature type="compositionally biased region" description="Polar residues" evidence="1">
    <location>
        <begin position="1"/>
        <end position="13"/>
    </location>
</feature>
<gene>
    <name evidence="2" type="ORF">SCHPADRAFT_930877</name>
</gene>
<evidence type="ECO:0000313" key="3">
    <source>
        <dbReference type="Proteomes" id="UP000053477"/>
    </source>
</evidence>
<feature type="compositionally biased region" description="Low complexity" evidence="1">
    <location>
        <begin position="49"/>
        <end position="63"/>
    </location>
</feature>